<dbReference type="EMBL" id="CP014035">
    <property type="protein sequence ID" value="AMF94072.1"/>
    <property type="molecule type" value="Genomic_DNA"/>
</dbReference>
<dbReference type="SUPFAM" id="SSF47384">
    <property type="entry name" value="Homodimeric domain of signal transducing histidine kinase"/>
    <property type="match status" value="1"/>
</dbReference>
<dbReference type="PANTHER" id="PTHR45436">
    <property type="entry name" value="SENSOR HISTIDINE KINASE YKOH"/>
    <property type="match status" value="1"/>
</dbReference>
<comment type="catalytic activity">
    <reaction evidence="1">
        <text>ATP + protein L-histidine = ADP + protein N-phospho-L-histidine.</text>
        <dbReference type="EC" id="2.7.13.3"/>
    </reaction>
</comment>
<evidence type="ECO:0000259" key="12">
    <source>
        <dbReference type="PROSITE" id="PS50109"/>
    </source>
</evidence>
<dbReference type="InterPro" id="IPR005467">
    <property type="entry name" value="His_kinase_dom"/>
</dbReference>
<dbReference type="InterPro" id="IPR036890">
    <property type="entry name" value="HATPase_C_sf"/>
</dbReference>
<keyword evidence="7 14" id="KW-0418">Kinase</keyword>
<dbReference type="RefSeq" id="WP_061056340.1">
    <property type="nucleotide sequence ID" value="NZ_AP028128.1"/>
</dbReference>
<protein>
    <recommendedName>
        <fullName evidence="3">histidine kinase</fullName>
        <ecNumber evidence="3">2.7.13.3</ecNumber>
    </recommendedName>
</protein>
<evidence type="ECO:0000256" key="10">
    <source>
        <dbReference type="ARBA" id="ARBA00023136"/>
    </source>
</evidence>
<evidence type="ECO:0000313" key="15">
    <source>
        <dbReference type="Proteomes" id="UP000057088"/>
    </source>
</evidence>
<evidence type="ECO:0000256" key="4">
    <source>
        <dbReference type="ARBA" id="ARBA00022553"/>
    </source>
</evidence>
<evidence type="ECO:0000313" key="16">
    <source>
        <dbReference type="Proteomes" id="UP000254626"/>
    </source>
</evidence>
<evidence type="ECO:0000256" key="6">
    <source>
        <dbReference type="ARBA" id="ARBA00022692"/>
    </source>
</evidence>
<dbReference type="Pfam" id="PF00512">
    <property type="entry name" value="HisKA"/>
    <property type="match status" value="1"/>
</dbReference>
<dbReference type="InterPro" id="IPR003594">
    <property type="entry name" value="HATPase_dom"/>
</dbReference>
<evidence type="ECO:0000256" key="11">
    <source>
        <dbReference type="SAM" id="Phobius"/>
    </source>
</evidence>
<dbReference type="Gene3D" id="3.30.565.10">
    <property type="entry name" value="Histidine kinase-like ATPase, C-terminal domain"/>
    <property type="match status" value="1"/>
</dbReference>
<dbReference type="CDD" id="cd00075">
    <property type="entry name" value="HATPase"/>
    <property type="match status" value="1"/>
</dbReference>
<keyword evidence="4" id="KW-0597">Phosphoprotein</keyword>
<dbReference type="PROSITE" id="PS50109">
    <property type="entry name" value="HIS_KIN"/>
    <property type="match status" value="1"/>
</dbReference>
<feature type="transmembrane region" description="Helical" evidence="11">
    <location>
        <begin position="147"/>
        <end position="169"/>
    </location>
</feature>
<comment type="subcellular location">
    <subcellularLocation>
        <location evidence="2">Membrane</location>
        <topology evidence="2">Multi-pass membrane protein</topology>
    </subcellularLocation>
</comment>
<dbReference type="Pfam" id="PF02518">
    <property type="entry name" value="HATPase_c"/>
    <property type="match status" value="1"/>
</dbReference>
<dbReference type="GO" id="GO:0000155">
    <property type="term" value="F:phosphorelay sensor kinase activity"/>
    <property type="evidence" value="ECO:0007669"/>
    <property type="project" value="InterPro"/>
</dbReference>
<keyword evidence="10 11" id="KW-0472">Membrane</keyword>
<dbReference type="CDD" id="cd00082">
    <property type="entry name" value="HisKA"/>
    <property type="match status" value="1"/>
</dbReference>
<evidence type="ECO:0000256" key="1">
    <source>
        <dbReference type="ARBA" id="ARBA00000085"/>
    </source>
</evidence>
<gene>
    <name evidence="14" type="primary">qseC_1</name>
    <name evidence="13" type="ORF">AL536_11270</name>
    <name evidence="14" type="ORF">NCTC11327_00984</name>
</gene>
<dbReference type="AlphaFoldDB" id="A0AAX2LLQ3"/>
<evidence type="ECO:0000313" key="14">
    <source>
        <dbReference type="EMBL" id="SUP22256.1"/>
    </source>
</evidence>
<dbReference type="Proteomes" id="UP000254626">
    <property type="component" value="Unassembled WGS sequence"/>
</dbReference>
<dbReference type="PANTHER" id="PTHR45436:SF15">
    <property type="entry name" value="SENSOR HISTIDINE KINASE CUSS"/>
    <property type="match status" value="1"/>
</dbReference>
<keyword evidence="6 11" id="KW-0812">Transmembrane</keyword>
<dbReference type="EMBL" id="UHIP01000001">
    <property type="protein sequence ID" value="SUP22256.1"/>
    <property type="molecule type" value="Genomic_DNA"/>
</dbReference>
<dbReference type="InterPro" id="IPR004358">
    <property type="entry name" value="Sig_transdc_His_kin-like_C"/>
</dbReference>
<evidence type="ECO:0000256" key="8">
    <source>
        <dbReference type="ARBA" id="ARBA00022989"/>
    </source>
</evidence>
<dbReference type="InterPro" id="IPR050428">
    <property type="entry name" value="TCS_sensor_his_kinase"/>
</dbReference>
<dbReference type="SMART" id="SM00388">
    <property type="entry name" value="HisKA"/>
    <property type="match status" value="1"/>
</dbReference>
<dbReference type="InterPro" id="IPR036097">
    <property type="entry name" value="HisK_dim/P_sf"/>
</dbReference>
<feature type="transmembrane region" description="Helical" evidence="11">
    <location>
        <begin position="16"/>
        <end position="41"/>
    </location>
</feature>
<reference evidence="14 16" key="3">
    <citation type="submission" date="2018-06" db="EMBL/GenBank/DDBJ databases">
        <authorList>
            <consortium name="Pathogen Informatics"/>
            <person name="Doyle S."/>
        </authorList>
    </citation>
    <scope>NUCLEOTIDE SEQUENCE [LARGE SCALE GENOMIC DNA]</scope>
    <source>
        <strain evidence="14 16">NCTC11327</strain>
    </source>
</reference>
<proteinExistence type="predicted"/>
<dbReference type="PRINTS" id="PR00344">
    <property type="entry name" value="BCTRLSENSOR"/>
</dbReference>
<evidence type="ECO:0000256" key="5">
    <source>
        <dbReference type="ARBA" id="ARBA00022679"/>
    </source>
</evidence>
<dbReference type="GeneID" id="29385186"/>
<sequence>MDGLQKWLNRSVKARLSFWMSLIIIVMSVFSAGLSFTFSFYEAHQLQDDQLRQFGALINHQGLISASQPFDLKLSEIDKDARIFLRVLNEDNANSNSAFTPRMAEGFTTLRDKGRTWRVYVLTTDAGQKISLAQDIDLRNEFAREGALYSLLPTLFLMPILLILTNLLINRIFLPVSASANKINRLSTEQPCVIDLDSVPLEIKPFVMSINSLLARLYHSMEQQKRFIANAAHELRTPLTALSLQAESLGSQQSTPAQQRKISRLQDGLNRARNLLEQLLTHARMQENGREPEQPCSVQDTLRSVLADTIVYAQRKGVDVGLTSSTDATLRLAPIDLYTLLKNLVDNAIRYTPAQGTVDISVHQRDYYVEIRVSDSGPGIPQQALSQVFEPFYRGDNHSEPGSGLGLSIVSTILKRLKGKIVLRNKDHQQQVTGLEVSVFLPTHQHFNRAISL</sequence>
<evidence type="ECO:0000256" key="9">
    <source>
        <dbReference type="ARBA" id="ARBA00023012"/>
    </source>
</evidence>
<dbReference type="EC" id="2.7.13.3" evidence="3"/>
<dbReference type="InterPro" id="IPR003661">
    <property type="entry name" value="HisK_dim/P_dom"/>
</dbReference>
<dbReference type="Proteomes" id="UP000057088">
    <property type="component" value="Chromosome 2"/>
</dbReference>
<dbReference type="GO" id="GO:0005886">
    <property type="term" value="C:plasma membrane"/>
    <property type="evidence" value="ECO:0007669"/>
    <property type="project" value="TreeGrafter"/>
</dbReference>
<dbReference type="SUPFAM" id="SSF55874">
    <property type="entry name" value="ATPase domain of HSP90 chaperone/DNA topoisomerase II/histidine kinase"/>
    <property type="match status" value="1"/>
</dbReference>
<keyword evidence="15" id="KW-1185">Reference proteome</keyword>
<feature type="domain" description="Histidine kinase" evidence="12">
    <location>
        <begin position="230"/>
        <end position="445"/>
    </location>
</feature>
<keyword evidence="5 14" id="KW-0808">Transferase</keyword>
<dbReference type="Gene3D" id="1.10.287.130">
    <property type="match status" value="1"/>
</dbReference>
<organism evidence="14 16">
    <name type="scientific">Vibrio fluvialis</name>
    <dbReference type="NCBI Taxonomy" id="676"/>
    <lineage>
        <taxon>Bacteria</taxon>
        <taxon>Pseudomonadati</taxon>
        <taxon>Pseudomonadota</taxon>
        <taxon>Gammaproteobacteria</taxon>
        <taxon>Vibrionales</taxon>
        <taxon>Vibrionaceae</taxon>
        <taxon>Vibrio</taxon>
    </lineage>
</organism>
<dbReference type="KEGG" id="vfl:AL536_11270"/>
<evidence type="ECO:0000256" key="7">
    <source>
        <dbReference type="ARBA" id="ARBA00022777"/>
    </source>
</evidence>
<evidence type="ECO:0000256" key="2">
    <source>
        <dbReference type="ARBA" id="ARBA00004141"/>
    </source>
</evidence>
<dbReference type="SMART" id="SM00387">
    <property type="entry name" value="HATPase_c"/>
    <property type="match status" value="1"/>
</dbReference>
<evidence type="ECO:0000313" key="13">
    <source>
        <dbReference type="EMBL" id="AMF94072.1"/>
    </source>
</evidence>
<keyword evidence="8 11" id="KW-1133">Transmembrane helix</keyword>
<evidence type="ECO:0000256" key="3">
    <source>
        <dbReference type="ARBA" id="ARBA00012438"/>
    </source>
</evidence>
<reference evidence="13" key="2">
    <citation type="submission" date="2018-01" db="EMBL/GenBank/DDBJ databases">
        <title>FDA dAtabase for Regulatory Grade micrObial Sequences (FDA-ARGOS): Supporting development and validation of Infectious Disease Dx tests.</title>
        <authorList>
            <person name="Hoffmann M."/>
            <person name="Allard M."/>
            <person name="Evans P."/>
            <person name="Brown E."/>
            <person name="Tallon L."/>
            <person name="Sadzewicz L."/>
            <person name="Sengamalay N."/>
            <person name="Ott S."/>
            <person name="Godinez A."/>
            <person name="Nagaraj S."/>
            <person name="Vyas G."/>
            <person name="Aluvathingal J."/>
            <person name="Nadendla S."/>
            <person name="Geyer C."/>
            <person name="Sichtig H."/>
        </authorList>
    </citation>
    <scope>NUCLEOTIDE SEQUENCE</scope>
    <source>
        <strain evidence="13">ATCC 33809</strain>
    </source>
</reference>
<accession>A0AAX2LLQ3</accession>
<keyword evidence="9" id="KW-0902">Two-component regulatory system</keyword>
<reference evidence="15" key="1">
    <citation type="submission" date="2015-12" db="EMBL/GenBank/DDBJ databases">
        <title>FDA dAtabase for Regulatory Grade micrObial Sequences (FDA-ARGOS): Supporting development and validation of Infectious Disease Dx tests.</title>
        <authorList>
            <person name="Hoffmann M."/>
            <person name="Allard M."/>
            <person name="Evans P."/>
            <person name="Brown E."/>
            <person name="Tallon L.J."/>
            <person name="Sadzewicz L."/>
            <person name="Sengamalay N."/>
            <person name="Ott S."/>
            <person name="Godinez A."/>
            <person name="Nagaraj S."/>
            <person name="Vyas G."/>
            <person name="Aluvathingal J."/>
            <person name="Nadendla S."/>
            <person name="Geyer C."/>
            <person name="Sichtig H."/>
        </authorList>
    </citation>
    <scope>NUCLEOTIDE SEQUENCE [LARGE SCALE GENOMIC DNA]</scope>
    <source>
        <strain evidence="15">ATCC 33809</strain>
    </source>
</reference>
<name>A0AAX2LLQ3_VIBFL</name>